<gene>
    <name evidence="2" type="ORF">Acr_22g0001580</name>
</gene>
<accession>A0A7J0GIX6</accession>
<name>A0A7J0GIX6_9ERIC</name>
<reference evidence="2 3" key="1">
    <citation type="submission" date="2019-07" db="EMBL/GenBank/DDBJ databases">
        <title>De Novo Assembly of kiwifruit Actinidia rufa.</title>
        <authorList>
            <person name="Sugita-Konishi S."/>
            <person name="Sato K."/>
            <person name="Mori E."/>
            <person name="Abe Y."/>
            <person name="Kisaki G."/>
            <person name="Hamano K."/>
            <person name="Suezawa K."/>
            <person name="Otani M."/>
            <person name="Fukuda T."/>
            <person name="Manabe T."/>
            <person name="Gomi K."/>
            <person name="Tabuchi M."/>
            <person name="Akimitsu K."/>
            <person name="Kataoka I."/>
        </authorList>
    </citation>
    <scope>NUCLEOTIDE SEQUENCE [LARGE SCALE GENOMIC DNA]</scope>
    <source>
        <strain evidence="3">cv. Fuchu</strain>
    </source>
</reference>
<keyword evidence="1" id="KW-0732">Signal</keyword>
<dbReference type="Proteomes" id="UP000585474">
    <property type="component" value="Unassembled WGS sequence"/>
</dbReference>
<sequence>MMGWLLINLSILAKSVKEANLSQSMILYQIFCVSFSTITTAQVSSGDAIAAGTLRSIAWFWKVLDAYLCCKAEFKAVLVVGCKFATHSSSLSHQSTAASLSSYELERALDIVIIKKHLPKRCYCLSDLVLPQSFSTITTAQVSSGDAIAAGTLRSIAWFWKVLDAYLCCKAEFKAVLVVGCKFATHSSSLSHQSTAASLSSYELERALDVSSAIVYCIDLNMAVRGGEVVALNKDCTTGVLINCGQLPNKSRKCFARLEGAKMRFHFPKFQRIAVALYWK</sequence>
<comment type="caution">
    <text evidence="2">The sequence shown here is derived from an EMBL/GenBank/DDBJ whole genome shotgun (WGS) entry which is preliminary data.</text>
</comment>
<evidence type="ECO:0000313" key="2">
    <source>
        <dbReference type="EMBL" id="GFZ10760.1"/>
    </source>
</evidence>
<protein>
    <submittedName>
        <fullName evidence="2">Ergosterol biosynthesis ERG4/ERG24 family</fullName>
    </submittedName>
</protein>
<organism evidence="2 3">
    <name type="scientific">Actinidia rufa</name>
    <dbReference type="NCBI Taxonomy" id="165716"/>
    <lineage>
        <taxon>Eukaryota</taxon>
        <taxon>Viridiplantae</taxon>
        <taxon>Streptophyta</taxon>
        <taxon>Embryophyta</taxon>
        <taxon>Tracheophyta</taxon>
        <taxon>Spermatophyta</taxon>
        <taxon>Magnoliopsida</taxon>
        <taxon>eudicotyledons</taxon>
        <taxon>Gunneridae</taxon>
        <taxon>Pentapetalae</taxon>
        <taxon>asterids</taxon>
        <taxon>Ericales</taxon>
        <taxon>Actinidiaceae</taxon>
        <taxon>Actinidia</taxon>
    </lineage>
</organism>
<keyword evidence="3" id="KW-1185">Reference proteome</keyword>
<evidence type="ECO:0000313" key="3">
    <source>
        <dbReference type="Proteomes" id="UP000585474"/>
    </source>
</evidence>
<feature type="signal peptide" evidence="1">
    <location>
        <begin position="1"/>
        <end position="18"/>
    </location>
</feature>
<proteinExistence type="predicted"/>
<dbReference type="EMBL" id="BJWL01000022">
    <property type="protein sequence ID" value="GFZ10760.1"/>
    <property type="molecule type" value="Genomic_DNA"/>
</dbReference>
<feature type="chain" id="PRO_5029806495" evidence="1">
    <location>
        <begin position="19"/>
        <end position="280"/>
    </location>
</feature>
<dbReference type="AlphaFoldDB" id="A0A7J0GIX6"/>
<dbReference type="InterPro" id="IPR008511">
    <property type="entry name" value="ROH1-like"/>
</dbReference>
<dbReference type="Pfam" id="PF05633">
    <property type="entry name" value="ROH1-like"/>
    <property type="match status" value="2"/>
</dbReference>
<evidence type="ECO:0000256" key="1">
    <source>
        <dbReference type="SAM" id="SignalP"/>
    </source>
</evidence>
<dbReference type="OrthoDB" id="10262235at2759"/>